<protein>
    <submittedName>
        <fullName evidence="1">Uncharacterized protein</fullName>
    </submittedName>
</protein>
<reference evidence="1 2" key="1">
    <citation type="submission" date="2018-10" db="EMBL/GenBank/DDBJ databases">
        <authorList>
            <person name="Ekblom R."/>
            <person name="Jareborg N."/>
        </authorList>
    </citation>
    <scope>NUCLEOTIDE SEQUENCE [LARGE SCALE GENOMIC DNA]</scope>
    <source>
        <tissue evidence="1">Muscle</tissue>
    </source>
</reference>
<organism evidence="1 2">
    <name type="scientific">Gulo gulo</name>
    <name type="common">Wolverine</name>
    <name type="synonym">Gluton</name>
    <dbReference type="NCBI Taxonomy" id="48420"/>
    <lineage>
        <taxon>Eukaryota</taxon>
        <taxon>Metazoa</taxon>
        <taxon>Chordata</taxon>
        <taxon>Craniata</taxon>
        <taxon>Vertebrata</taxon>
        <taxon>Euteleostomi</taxon>
        <taxon>Mammalia</taxon>
        <taxon>Eutheria</taxon>
        <taxon>Laurasiatheria</taxon>
        <taxon>Carnivora</taxon>
        <taxon>Caniformia</taxon>
        <taxon>Musteloidea</taxon>
        <taxon>Mustelidae</taxon>
        <taxon>Guloninae</taxon>
        <taxon>Gulo</taxon>
    </lineage>
</organism>
<dbReference type="Proteomes" id="UP000269945">
    <property type="component" value="Unassembled WGS sequence"/>
</dbReference>
<comment type="caution">
    <text evidence="1">The sequence shown here is derived from an EMBL/GenBank/DDBJ whole genome shotgun (WGS) entry which is preliminary data.</text>
</comment>
<gene>
    <name evidence="1" type="ORF">BN2614_LOCUS1</name>
</gene>
<name>A0A9X9LP68_GULGU</name>
<accession>A0A9X9LP68</accession>
<proteinExistence type="predicted"/>
<dbReference type="AlphaFoldDB" id="A0A9X9LP68"/>
<evidence type="ECO:0000313" key="1">
    <source>
        <dbReference type="EMBL" id="VCW78131.1"/>
    </source>
</evidence>
<keyword evidence="2" id="KW-1185">Reference proteome</keyword>
<dbReference type="EMBL" id="CYRY02009931">
    <property type="protein sequence ID" value="VCW78131.1"/>
    <property type="molecule type" value="Genomic_DNA"/>
</dbReference>
<evidence type="ECO:0000313" key="2">
    <source>
        <dbReference type="Proteomes" id="UP000269945"/>
    </source>
</evidence>
<sequence length="36" mass="4061">MDVPKAPATKHQLSPSRDFVRVLLLNPRRHPGLLSL</sequence>